<reference evidence="2" key="1">
    <citation type="journal article" date="2020" name="bioRxiv">
        <title>Hybrid origin of Populus tomentosa Carr. identified through genome sequencing and phylogenomic analysis.</title>
        <authorList>
            <person name="An X."/>
            <person name="Gao K."/>
            <person name="Chen Z."/>
            <person name="Li J."/>
            <person name="Yang X."/>
            <person name="Yang X."/>
            <person name="Zhou J."/>
            <person name="Guo T."/>
            <person name="Zhao T."/>
            <person name="Huang S."/>
            <person name="Miao D."/>
            <person name="Khan W.U."/>
            <person name="Rao P."/>
            <person name="Ye M."/>
            <person name="Lei B."/>
            <person name="Liao W."/>
            <person name="Wang J."/>
            <person name="Ji L."/>
            <person name="Li Y."/>
            <person name="Guo B."/>
            <person name="Mustafa N.S."/>
            <person name="Li S."/>
            <person name="Yun Q."/>
            <person name="Keller S.R."/>
            <person name="Mao J."/>
            <person name="Zhang R."/>
            <person name="Strauss S.H."/>
        </authorList>
    </citation>
    <scope>NUCLEOTIDE SEQUENCE</scope>
    <source>
        <strain evidence="2">GM15</strain>
        <tissue evidence="2">Leaf</tissue>
    </source>
</reference>
<dbReference type="OrthoDB" id="738796at2759"/>
<organism evidence="2 3">
    <name type="scientific">Populus tomentosa</name>
    <name type="common">Chinese white poplar</name>
    <dbReference type="NCBI Taxonomy" id="118781"/>
    <lineage>
        <taxon>Eukaryota</taxon>
        <taxon>Viridiplantae</taxon>
        <taxon>Streptophyta</taxon>
        <taxon>Embryophyta</taxon>
        <taxon>Tracheophyta</taxon>
        <taxon>Spermatophyta</taxon>
        <taxon>Magnoliopsida</taxon>
        <taxon>eudicotyledons</taxon>
        <taxon>Gunneridae</taxon>
        <taxon>Pentapetalae</taxon>
        <taxon>rosids</taxon>
        <taxon>fabids</taxon>
        <taxon>Malpighiales</taxon>
        <taxon>Salicaceae</taxon>
        <taxon>Saliceae</taxon>
        <taxon>Populus</taxon>
    </lineage>
</organism>
<dbReference type="PANTHER" id="PTHR33544:SF14">
    <property type="entry name" value="PROTEIN, PUTATIVE-RELATED"/>
    <property type="match status" value="1"/>
</dbReference>
<dbReference type="EMBL" id="JAAWWB010000021">
    <property type="protein sequence ID" value="KAG6756055.1"/>
    <property type="molecule type" value="Genomic_DNA"/>
</dbReference>
<gene>
    <name evidence="2" type="ORF">POTOM_039472</name>
</gene>
<dbReference type="AlphaFoldDB" id="A0A8X7Z3C8"/>
<dbReference type="Proteomes" id="UP000886885">
    <property type="component" value="Chromosome 11A"/>
</dbReference>
<keyword evidence="1" id="KW-0472">Membrane</keyword>
<name>A0A8X7Z3C8_POPTO</name>
<dbReference type="PANTHER" id="PTHR33544">
    <property type="entry name" value="DUF4005 DOMAIN-CONTAINING PROTEIN-RELATED"/>
    <property type="match status" value="1"/>
</dbReference>
<evidence type="ECO:0000313" key="2">
    <source>
        <dbReference type="EMBL" id="KAG6756055.1"/>
    </source>
</evidence>
<comment type="caution">
    <text evidence="2">The sequence shown here is derived from an EMBL/GenBank/DDBJ whole genome shotgun (WGS) entry which is preliminary data.</text>
</comment>
<feature type="transmembrane region" description="Helical" evidence="1">
    <location>
        <begin position="24"/>
        <end position="40"/>
    </location>
</feature>
<keyword evidence="1" id="KW-1133">Transmembrane helix</keyword>
<sequence length="210" mass="23181">MAAEFQSSRILLLPSFFSGKTCRYLYWIVLLLYAMIVLSAKQMTNGCVYREEAFASLTPSVVTEVLEAVMSDLEGNETSNGWPLGLMNTRLRVMESIQAAPVEPYSLRIRSSSFSSFISSNLDTESSASFFQDSSVPLGRLIGIRPGNGALYFPRRVHVDEGEKIGIRAMRAANSEVSGARRADMSQGICIPLLFGTLEKMGRSKSKSRQ</sequence>
<evidence type="ECO:0000313" key="3">
    <source>
        <dbReference type="Proteomes" id="UP000886885"/>
    </source>
</evidence>
<accession>A0A8X7Z3C8</accession>
<evidence type="ECO:0000256" key="1">
    <source>
        <dbReference type="SAM" id="Phobius"/>
    </source>
</evidence>
<keyword evidence="1" id="KW-0812">Transmembrane</keyword>
<keyword evidence="3" id="KW-1185">Reference proteome</keyword>
<proteinExistence type="predicted"/>
<protein>
    <submittedName>
        <fullName evidence="2">Uncharacterized protein</fullName>
    </submittedName>
</protein>
<dbReference type="InterPro" id="IPR040344">
    <property type="entry name" value="At3g17950-like"/>
</dbReference>